<dbReference type="Proteomes" id="UP000011014">
    <property type="component" value="Unassembled WGS sequence"/>
</dbReference>
<dbReference type="InterPro" id="IPR015915">
    <property type="entry name" value="Kelch-typ_b-propeller"/>
</dbReference>
<sequence>MLRHLLVFLAGSASAVFNETCNALDLATVCENDCNVILNECFANSNGNYDQMHKCLREHEDCFSFCPCHYHCLHGCPCVRDEETEEISEHPYTNKTYDCQLDCKEAFENEAFICMNDCHTSACNCMFGCEVFGYNCTETCADEAKACHDACPCGPLCPNGCPCDSFCNEAYNQTTLVLSNSPAVQPARLLKWVVTEQDMEIPNFDRRGAAVDGLSGCQAIYNGNLFVLGGDGTNTVWRVSDCGLVEAMWSLPDTWIDPTNNNEGEVSITWGGGHVCQNANHLKDDDQDGLMICGPNSRSKICMFFTQKEDGEFDWMSYPETPEGHNRGALADNRYQVRTYMIGGVNDDGVSHGQMHTFFPTFDSSQDYTTVGADGSPYASGVTDLTMVAYRRYMIVLGGQMDGAAYDGVHIFHEIDETWDTNPATGEKVTWKLLAPRHKLRAIAFDDRTINVYGGNHGDGTNLTYIERFVNQNEQLNDANGIQIFPDFSITEQSQQVSLESYDYPIVFKTLNTFFGDCNGTIIETTESPGTLWTTDLNTATENFTEWTTDMMTGETTVVPTTEEVAP</sequence>
<evidence type="ECO:0000256" key="1">
    <source>
        <dbReference type="SAM" id="SignalP"/>
    </source>
</evidence>
<reference evidence="2" key="1">
    <citation type="journal article" date="2010" name="Science">
        <title>Plasticity of animal genome architecture unmasked by rapid evolution of a pelagic tunicate.</title>
        <authorList>
            <person name="Denoeud F."/>
            <person name="Henriet S."/>
            <person name="Mungpakdee S."/>
            <person name="Aury J.M."/>
            <person name="Da Silva C."/>
            <person name="Brinkmann H."/>
            <person name="Mikhaleva J."/>
            <person name="Olsen L.C."/>
            <person name="Jubin C."/>
            <person name="Canestro C."/>
            <person name="Bouquet J.M."/>
            <person name="Danks G."/>
            <person name="Poulain J."/>
            <person name="Campsteijn C."/>
            <person name="Adamski M."/>
            <person name="Cross I."/>
            <person name="Yadetie F."/>
            <person name="Muffato M."/>
            <person name="Louis A."/>
            <person name="Butcher S."/>
            <person name="Tsagkogeorga G."/>
            <person name="Konrad A."/>
            <person name="Singh S."/>
            <person name="Jensen M.F."/>
            <person name="Cong E.H."/>
            <person name="Eikeseth-Otteraa H."/>
            <person name="Noel B."/>
            <person name="Anthouard V."/>
            <person name="Porcel B.M."/>
            <person name="Kachouri-Lafond R."/>
            <person name="Nishino A."/>
            <person name="Ugolini M."/>
            <person name="Chourrout P."/>
            <person name="Nishida H."/>
            <person name="Aasland R."/>
            <person name="Huzurbazar S."/>
            <person name="Westhof E."/>
            <person name="Delsuc F."/>
            <person name="Lehrach H."/>
            <person name="Reinhardt R."/>
            <person name="Weissenbach J."/>
            <person name="Roy S.W."/>
            <person name="Artiguenave F."/>
            <person name="Postlethwait J.H."/>
            <person name="Manak J.R."/>
            <person name="Thompson E.M."/>
            <person name="Jaillon O."/>
            <person name="Du Pasquier L."/>
            <person name="Boudinot P."/>
            <person name="Liberles D.A."/>
            <person name="Volff J.N."/>
            <person name="Philippe H."/>
            <person name="Lenhard B."/>
            <person name="Roest Crollius H."/>
            <person name="Wincker P."/>
            <person name="Chourrout D."/>
        </authorList>
    </citation>
    <scope>NUCLEOTIDE SEQUENCE [LARGE SCALE GENOMIC DNA]</scope>
</reference>
<keyword evidence="1" id="KW-0732">Signal</keyword>
<evidence type="ECO:0008006" key="3">
    <source>
        <dbReference type="Google" id="ProtNLM"/>
    </source>
</evidence>
<protein>
    <recommendedName>
        <fullName evidence="3">VWFD domain-containing protein</fullName>
    </recommendedName>
</protein>
<accession>E4YLK6</accession>
<dbReference type="AlphaFoldDB" id="E4YLK6"/>
<feature type="signal peptide" evidence="1">
    <location>
        <begin position="1"/>
        <end position="15"/>
    </location>
</feature>
<organism evidence="2">
    <name type="scientific">Oikopleura dioica</name>
    <name type="common">Tunicate</name>
    <dbReference type="NCBI Taxonomy" id="34765"/>
    <lineage>
        <taxon>Eukaryota</taxon>
        <taxon>Metazoa</taxon>
        <taxon>Chordata</taxon>
        <taxon>Tunicata</taxon>
        <taxon>Appendicularia</taxon>
        <taxon>Copelata</taxon>
        <taxon>Oikopleuridae</taxon>
        <taxon>Oikopleura</taxon>
    </lineage>
</organism>
<name>E4YLK6_OIKDI</name>
<gene>
    <name evidence="2" type="ORF">GSOID_T00028865001</name>
</gene>
<feature type="chain" id="PRO_5012745493" description="VWFD domain-containing protein" evidence="1">
    <location>
        <begin position="16"/>
        <end position="567"/>
    </location>
</feature>
<evidence type="ECO:0000313" key="2">
    <source>
        <dbReference type="EMBL" id="CBY36367.1"/>
    </source>
</evidence>
<proteinExistence type="predicted"/>
<dbReference type="Gene3D" id="2.120.10.80">
    <property type="entry name" value="Kelch-type beta propeller"/>
    <property type="match status" value="1"/>
</dbReference>
<dbReference type="EMBL" id="FN654765">
    <property type="protein sequence ID" value="CBY36367.1"/>
    <property type="molecule type" value="Genomic_DNA"/>
</dbReference>
<dbReference type="SUPFAM" id="SSF117281">
    <property type="entry name" value="Kelch motif"/>
    <property type="match status" value="1"/>
</dbReference>